<dbReference type="InterPro" id="IPR050155">
    <property type="entry name" value="HAD-like_hydrolase_sf"/>
</dbReference>
<dbReference type="AlphaFoldDB" id="V5SH66"/>
<accession>V5SH66</accession>
<dbReference type="GO" id="GO:0006281">
    <property type="term" value="P:DNA repair"/>
    <property type="evidence" value="ECO:0007669"/>
    <property type="project" value="TreeGrafter"/>
</dbReference>
<dbReference type="HOGENOM" id="CLU_045011_19_1_5"/>
<dbReference type="SUPFAM" id="SSF56784">
    <property type="entry name" value="HAD-like"/>
    <property type="match status" value="1"/>
</dbReference>
<keyword evidence="6" id="KW-1185">Reference proteome</keyword>
<organism evidence="5 6">
    <name type="scientific">Hyphomicrobium nitrativorans NL23</name>
    <dbReference type="NCBI Taxonomy" id="1029756"/>
    <lineage>
        <taxon>Bacteria</taxon>
        <taxon>Pseudomonadati</taxon>
        <taxon>Pseudomonadota</taxon>
        <taxon>Alphaproteobacteria</taxon>
        <taxon>Hyphomicrobiales</taxon>
        <taxon>Hyphomicrobiaceae</taxon>
        <taxon>Hyphomicrobium</taxon>
    </lineage>
</organism>
<dbReference type="InterPro" id="IPR023198">
    <property type="entry name" value="PGP-like_dom2"/>
</dbReference>
<dbReference type="KEGG" id="hni:W911_11730"/>
<dbReference type="OrthoDB" id="9793014at2"/>
<name>V5SH66_9HYPH</name>
<dbReference type="STRING" id="1029756.W911_11730"/>
<dbReference type="SFLD" id="SFLDS00003">
    <property type="entry name" value="Haloacid_Dehalogenase"/>
    <property type="match status" value="1"/>
</dbReference>
<dbReference type="PANTHER" id="PTHR43434:SF1">
    <property type="entry name" value="PHOSPHOGLYCOLATE PHOSPHATASE"/>
    <property type="match status" value="1"/>
</dbReference>
<comment type="catalytic activity">
    <reaction evidence="1">
        <text>2-phosphoglycolate + H2O = glycolate + phosphate</text>
        <dbReference type="Rhea" id="RHEA:14369"/>
        <dbReference type="ChEBI" id="CHEBI:15377"/>
        <dbReference type="ChEBI" id="CHEBI:29805"/>
        <dbReference type="ChEBI" id="CHEBI:43474"/>
        <dbReference type="ChEBI" id="CHEBI:58033"/>
        <dbReference type="EC" id="3.1.3.18"/>
    </reaction>
</comment>
<sequence>MSKRPLAPTVVFDLDGTLVDTVADIAAALDLALAPYGCKATSSEEAAAMMGDGLSGFFWKAMVAKRLDLPADDAALVYQQFLAAYRRTPVSGSRTYPGIRDLLEEIRDCGAHTAVCTNKVEDIAMEILTRLDLVGLFDAIVGHVGDRPKKPDPLTLIEAIGSAGGRRERAIMIGDTGADVGAAIAAGIPAILVSYGYSHVSTRALQTYVHVDSVDELRGAVLHFMAAGDRRVRSQVYR</sequence>
<evidence type="ECO:0000256" key="1">
    <source>
        <dbReference type="ARBA" id="ARBA00000830"/>
    </source>
</evidence>
<dbReference type="EMBL" id="CP006912">
    <property type="protein sequence ID" value="AHB50231.1"/>
    <property type="molecule type" value="Genomic_DNA"/>
</dbReference>
<gene>
    <name evidence="5" type="ORF">W911_11730</name>
</gene>
<dbReference type="GO" id="GO:0005829">
    <property type="term" value="C:cytosol"/>
    <property type="evidence" value="ECO:0007669"/>
    <property type="project" value="TreeGrafter"/>
</dbReference>
<evidence type="ECO:0000256" key="3">
    <source>
        <dbReference type="ARBA" id="ARBA00006171"/>
    </source>
</evidence>
<dbReference type="InterPro" id="IPR036412">
    <property type="entry name" value="HAD-like_sf"/>
</dbReference>
<evidence type="ECO:0000313" key="5">
    <source>
        <dbReference type="EMBL" id="AHB50231.1"/>
    </source>
</evidence>
<dbReference type="InterPro" id="IPR041492">
    <property type="entry name" value="HAD_2"/>
</dbReference>
<dbReference type="Gene3D" id="3.40.50.1000">
    <property type="entry name" value="HAD superfamily/HAD-like"/>
    <property type="match status" value="1"/>
</dbReference>
<evidence type="ECO:0000256" key="2">
    <source>
        <dbReference type="ARBA" id="ARBA00004818"/>
    </source>
</evidence>
<reference evidence="5 6" key="1">
    <citation type="journal article" date="2014" name="Genome Announc.">
        <title>Complete Genome Sequence of Hyphomicrobium nitrativorans Strain NL23, a Denitrifying Bacterium Isolated from Biofilm of a Methanol-Fed Denitrification System Treating Seawater at the Montreal Biodome.</title>
        <authorList>
            <person name="Martineau C."/>
            <person name="Villeneuve C."/>
            <person name="Mauffrey F."/>
            <person name="Villemur R."/>
        </authorList>
    </citation>
    <scope>NUCLEOTIDE SEQUENCE [LARGE SCALE GENOMIC DNA]</scope>
    <source>
        <strain evidence="5">NL23</strain>
    </source>
</reference>
<dbReference type="GO" id="GO:0008967">
    <property type="term" value="F:phosphoglycolate phosphatase activity"/>
    <property type="evidence" value="ECO:0007669"/>
    <property type="project" value="UniProtKB-EC"/>
</dbReference>
<proteinExistence type="inferred from homology"/>
<comment type="similarity">
    <text evidence="3">Belongs to the HAD-like hydrolase superfamily. CbbY/CbbZ/Gph/YieH family.</text>
</comment>
<dbReference type="Gene3D" id="1.10.150.240">
    <property type="entry name" value="Putative phosphatase, domain 2"/>
    <property type="match status" value="1"/>
</dbReference>
<dbReference type="Pfam" id="PF13419">
    <property type="entry name" value="HAD_2"/>
    <property type="match status" value="1"/>
</dbReference>
<dbReference type="EC" id="3.1.3.18" evidence="4"/>
<comment type="pathway">
    <text evidence="2">Organic acid metabolism; glycolate biosynthesis; glycolate from 2-phosphoglycolate: step 1/1.</text>
</comment>
<protein>
    <recommendedName>
        <fullName evidence="4">phosphoglycolate phosphatase</fullName>
        <ecNumber evidence="4">3.1.3.18</ecNumber>
    </recommendedName>
</protein>
<evidence type="ECO:0000256" key="4">
    <source>
        <dbReference type="ARBA" id="ARBA00013078"/>
    </source>
</evidence>
<dbReference type="PATRIC" id="fig|1029756.8.peg.2434"/>
<dbReference type="PANTHER" id="PTHR43434">
    <property type="entry name" value="PHOSPHOGLYCOLATE PHOSPHATASE"/>
    <property type="match status" value="1"/>
</dbReference>
<evidence type="ECO:0000313" key="6">
    <source>
        <dbReference type="Proteomes" id="UP000018542"/>
    </source>
</evidence>
<dbReference type="SFLD" id="SFLDG01129">
    <property type="entry name" value="C1.5:_HAD__Beta-PGM__Phosphata"/>
    <property type="match status" value="1"/>
</dbReference>
<dbReference type="RefSeq" id="WP_023787688.1">
    <property type="nucleotide sequence ID" value="NC_022997.1"/>
</dbReference>
<dbReference type="InterPro" id="IPR023214">
    <property type="entry name" value="HAD_sf"/>
</dbReference>
<dbReference type="Proteomes" id="UP000018542">
    <property type="component" value="Chromosome"/>
</dbReference>